<dbReference type="GO" id="GO:0005737">
    <property type="term" value="C:cytoplasm"/>
    <property type="evidence" value="ECO:0007669"/>
    <property type="project" value="UniProtKB-ARBA"/>
</dbReference>
<dbReference type="Gene3D" id="1.10.10.10">
    <property type="entry name" value="Winged helix-like DNA-binding domain superfamily/Winged helix DNA-binding domain"/>
    <property type="match status" value="1"/>
</dbReference>
<dbReference type="PANTHER" id="PTHR22792">
    <property type="entry name" value="LUPUS LA PROTEIN-RELATED"/>
    <property type="match status" value="1"/>
</dbReference>
<dbReference type="SMART" id="SM00715">
    <property type="entry name" value="LA"/>
    <property type="match status" value="1"/>
</dbReference>
<feature type="compositionally biased region" description="Low complexity" evidence="5">
    <location>
        <begin position="9"/>
        <end position="20"/>
    </location>
</feature>
<proteinExistence type="predicted"/>
<keyword evidence="2 4" id="KW-0694">RNA-binding</keyword>
<name>A0A2J8AGM3_9CHLO</name>
<dbReference type="Gene3D" id="3.30.70.330">
    <property type="match status" value="1"/>
</dbReference>
<feature type="region of interest" description="Disordered" evidence="5">
    <location>
        <begin position="797"/>
        <end position="827"/>
    </location>
</feature>
<evidence type="ECO:0000256" key="1">
    <source>
        <dbReference type="ARBA" id="ARBA00004123"/>
    </source>
</evidence>
<gene>
    <name evidence="8" type="ORF">TSOC_001458</name>
</gene>
<comment type="subcellular location">
    <subcellularLocation>
        <location evidence="1">Nucleus</location>
    </subcellularLocation>
</comment>
<feature type="compositionally biased region" description="Gly residues" evidence="5">
    <location>
        <begin position="231"/>
        <end position="245"/>
    </location>
</feature>
<evidence type="ECO:0000259" key="6">
    <source>
        <dbReference type="PROSITE" id="PS50102"/>
    </source>
</evidence>
<sequence>MAYSRASPADSVEAELSLSASEDENGPQEVTPELLAALVKQVEFYFSDANLPSDKKLLKQIRKDADGYVPVKLFANFRKVRALSKDVPVITEALRCTTLLQLSDDCKRVRRLVPVPEYDISDIQRRTIVVENLPGDPSPTIESVTEMFRMYGRVKLVRICSRESKGKLPSWLTSSVQNMAGQHAYIEFEEEEGAVLAAAALAQDYDAPDGAAQVRRLTACIAEQRERRSGHGGGSSFGGSSGGSRKGSRDVSPLGSRAGSSGGRRNSNGGASYGGNGGPSYGNSVSCGGASSWTSAGGAAEPVSHHYSYGGSYEPHYGSTGGAMPTRRSGGGAPPPHASFPPPPPPPPARRSADSAPPADVSPLPRPVSARLNIYRPPGKRLSDGSQAANQLPSLALPRASGGSFTSASSACAPAAGFASSTPSSGASTPTAAAAPPSPPLPPPPSSAASPPLVTRAPITTAAPPHPAGPAAGKPPVHPPLAPQHTTSALAEAIAHAQAERRASEAGYRAATAVEAIAAAAPLSTSAGGMEPAAAVVVAHVPRAASIAPKFCFDPAAGLPSSRRTSLSALSAADSCEQVVGSAGSAGSGCGMQPLAPKLMSGAAAGRACSSASVAPGALPRGAQMVADVEGFINNILARPTTRPAPAAPSAAPQQQRKQAPTSLAPKPVDAAAAVTDILAAAFRRTSPPSTDARKPAVVPAAAAKLPAATAVILTAPAPARDAKAFVALAPAPVAPVPVPAFSSRPMVYITAIAAGEDHEDHAALLEHAVTVTVHHTPPSKLGKQQQFQQAPKAVLLGGSSPAAGSTSPRDFSPQQPSSGGGGKRLSRRDYAQWAAATPGFRAEASLKFAAASMAQQRSSGGGAGPNMAYAPASYSDGGAGPAAHGSGQASWHVARGPDGSRGFSGRGNWVNA</sequence>
<feature type="compositionally biased region" description="Low complexity" evidence="5">
    <location>
        <begin position="400"/>
        <end position="435"/>
    </location>
</feature>
<keyword evidence="3" id="KW-0539">Nucleus</keyword>
<evidence type="ECO:0000256" key="2">
    <source>
        <dbReference type="ARBA" id="ARBA00022884"/>
    </source>
</evidence>
<evidence type="ECO:0000256" key="4">
    <source>
        <dbReference type="PROSITE-ProRule" id="PRU00332"/>
    </source>
</evidence>
<feature type="compositionally biased region" description="Pro residues" evidence="5">
    <location>
        <begin position="333"/>
        <end position="349"/>
    </location>
</feature>
<evidence type="ECO:0000259" key="7">
    <source>
        <dbReference type="PROSITE" id="PS50961"/>
    </source>
</evidence>
<dbReference type="PROSITE" id="PS50102">
    <property type="entry name" value="RRM"/>
    <property type="match status" value="1"/>
</dbReference>
<dbReference type="Proteomes" id="UP000236333">
    <property type="component" value="Unassembled WGS sequence"/>
</dbReference>
<dbReference type="GO" id="GO:0006396">
    <property type="term" value="P:RNA processing"/>
    <property type="evidence" value="ECO:0007669"/>
    <property type="project" value="InterPro"/>
</dbReference>
<dbReference type="Pfam" id="PF05383">
    <property type="entry name" value="La"/>
    <property type="match status" value="1"/>
</dbReference>
<dbReference type="InterPro" id="IPR045180">
    <property type="entry name" value="La_dom_prot"/>
</dbReference>
<feature type="compositionally biased region" description="Pro residues" evidence="5">
    <location>
        <begin position="436"/>
        <end position="446"/>
    </location>
</feature>
<dbReference type="PRINTS" id="PR00302">
    <property type="entry name" value="LUPUSLA"/>
</dbReference>
<feature type="compositionally biased region" description="Low complexity" evidence="5">
    <location>
        <begin position="255"/>
        <end position="270"/>
    </location>
</feature>
<dbReference type="GO" id="GO:1990904">
    <property type="term" value="C:ribonucleoprotein complex"/>
    <property type="evidence" value="ECO:0007669"/>
    <property type="project" value="InterPro"/>
</dbReference>
<dbReference type="SUPFAM" id="SSF46785">
    <property type="entry name" value="Winged helix' DNA-binding domain"/>
    <property type="match status" value="1"/>
</dbReference>
<evidence type="ECO:0000256" key="5">
    <source>
        <dbReference type="SAM" id="MobiDB-lite"/>
    </source>
</evidence>
<feature type="region of interest" description="Disordered" evidence="5">
    <location>
        <begin position="877"/>
        <end position="913"/>
    </location>
</feature>
<feature type="compositionally biased region" description="Low complexity" evidence="5">
    <location>
        <begin position="798"/>
        <end position="818"/>
    </location>
</feature>
<feature type="domain" description="HTH La-type RNA-binding" evidence="7">
    <location>
        <begin position="28"/>
        <end position="119"/>
    </location>
</feature>
<dbReference type="PROSITE" id="PS50961">
    <property type="entry name" value="HTH_LA"/>
    <property type="match status" value="1"/>
</dbReference>
<dbReference type="SUPFAM" id="SSF54928">
    <property type="entry name" value="RNA-binding domain, RBD"/>
    <property type="match status" value="1"/>
</dbReference>
<comment type="caution">
    <text evidence="8">The sequence shown here is derived from an EMBL/GenBank/DDBJ whole genome shotgun (WGS) entry which is preliminary data.</text>
</comment>
<evidence type="ECO:0000313" key="9">
    <source>
        <dbReference type="Proteomes" id="UP000236333"/>
    </source>
</evidence>
<keyword evidence="9" id="KW-1185">Reference proteome</keyword>
<dbReference type="OrthoDB" id="435402at2759"/>
<feature type="region of interest" description="Disordered" evidence="5">
    <location>
        <begin position="225"/>
        <end position="275"/>
    </location>
</feature>
<accession>A0A2J8AGM3</accession>
<feature type="compositionally biased region" description="Polar residues" evidence="5">
    <location>
        <begin position="384"/>
        <end position="393"/>
    </location>
</feature>
<dbReference type="InterPro" id="IPR036390">
    <property type="entry name" value="WH_DNA-bd_sf"/>
</dbReference>
<dbReference type="InterPro" id="IPR006630">
    <property type="entry name" value="La_HTH"/>
</dbReference>
<feature type="region of interest" description="Disordered" evidence="5">
    <location>
        <begin position="1"/>
        <end position="27"/>
    </location>
</feature>
<evidence type="ECO:0000313" key="8">
    <source>
        <dbReference type="EMBL" id="PNH11664.1"/>
    </source>
</evidence>
<dbReference type="InterPro" id="IPR036388">
    <property type="entry name" value="WH-like_DNA-bd_sf"/>
</dbReference>
<protein>
    <submittedName>
        <fullName evidence="8">La-related protein 6</fullName>
    </submittedName>
</protein>
<organism evidence="8 9">
    <name type="scientific">Tetrabaena socialis</name>
    <dbReference type="NCBI Taxonomy" id="47790"/>
    <lineage>
        <taxon>Eukaryota</taxon>
        <taxon>Viridiplantae</taxon>
        <taxon>Chlorophyta</taxon>
        <taxon>core chlorophytes</taxon>
        <taxon>Chlorophyceae</taxon>
        <taxon>CS clade</taxon>
        <taxon>Chlamydomonadales</taxon>
        <taxon>Tetrabaenaceae</taxon>
        <taxon>Tetrabaena</taxon>
    </lineage>
</organism>
<reference evidence="8 9" key="1">
    <citation type="journal article" date="2017" name="Mol. Biol. Evol.">
        <title>The 4-celled Tetrabaena socialis nuclear genome reveals the essential components for genetic control of cell number at the origin of multicellularity in the volvocine lineage.</title>
        <authorList>
            <person name="Featherston J."/>
            <person name="Arakaki Y."/>
            <person name="Hanschen E.R."/>
            <person name="Ferris P.J."/>
            <person name="Michod R.E."/>
            <person name="Olson B.J.S.C."/>
            <person name="Nozaki H."/>
            <person name="Durand P.M."/>
        </authorList>
    </citation>
    <scope>NUCLEOTIDE SEQUENCE [LARGE SCALE GENOMIC DNA]</scope>
    <source>
        <strain evidence="8 9">NIES-571</strain>
    </source>
</reference>
<dbReference type="EMBL" id="PGGS01000024">
    <property type="protein sequence ID" value="PNH11664.1"/>
    <property type="molecule type" value="Genomic_DNA"/>
</dbReference>
<feature type="compositionally biased region" description="Low complexity" evidence="5">
    <location>
        <begin position="447"/>
        <end position="475"/>
    </location>
</feature>
<feature type="region of interest" description="Disordered" evidence="5">
    <location>
        <begin position="640"/>
        <end position="667"/>
    </location>
</feature>
<dbReference type="PANTHER" id="PTHR22792:SF132">
    <property type="entry name" value="LA-RELATED PROTEIN 1"/>
    <property type="match status" value="1"/>
</dbReference>
<feature type="domain" description="RRM" evidence="6">
    <location>
        <begin position="126"/>
        <end position="224"/>
    </location>
</feature>
<evidence type="ECO:0000256" key="3">
    <source>
        <dbReference type="ARBA" id="ARBA00023242"/>
    </source>
</evidence>
<feature type="compositionally biased region" description="Low complexity" evidence="5">
    <location>
        <begin position="640"/>
        <end position="662"/>
    </location>
</feature>
<feature type="region of interest" description="Disordered" evidence="5">
    <location>
        <begin position="318"/>
        <end position="484"/>
    </location>
</feature>
<dbReference type="InterPro" id="IPR035979">
    <property type="entry name" value="RBD_domain_sf"/>
</dbReference>
<dbReference type="AlphaFoldDB" id="A0A2J8AGM3"/>
<dbReference type="GO" id="GO:0003723">
    <property type="term" value="F:RNA binding"/>
    <property type="evidence" value="ECO:0007669"/>
    <property type="project" value="UniProtKB-UniRule"/>
</dbReference>
<dbReference type="InterPro" id="IPR002344">
    <property type="entry name" value="Lupus_La"/>
</dbReference>
<dbReference type="InterPro" id="IPR012677">
    <property type="entry name" value="Nucleotide-bd_a/b_plait_sf"/>
</dbReference>
<dbReference type="InterPro" id="IPR000504">
    <property type="entry name" value="RRM_dom"/>
</dbReference>
<dbReference type="GO" id="GO:0005634">
    <property type="term" value="C:nucleus"/>
    <property type="evidence" value="ECO:0007669"/>
    <property type="project" value="UniProtKB-SubCell"/>
</dbReference>